<keyword evidence="2" id="KW-0472">Membrane</keyword>
<gene>
    <name evidence="3" type="ORF">DF286_05960</name>
</gene>
<sequence>MTRGFLDWLGRILMLALAGLVTLSIIGSIAAIPSESIETRMGLETQPPTADRPPLPESEPEAAAPQPEPTRQPAAPRGVLSDPGAPAASAPSEAARWLEAITYALLALVGLAALASLFLWRGLREQRRIADALEALAARS</sequence>
<dbReference type="AlphaFoldDB" id="A0A2U2J293"/>
<dbReference type="EMBL" id="QFFF01000001">
    <property type="protein sequence ID" value="PWG02460.1"/>
    <property type="molecule type" value="Genomic_DNA"/>
</dbReference>
<feature type="region of interest" description="Disordered" evidence="1">
    <location>
        <begin position="37"/>
        <end position="89"/>
    </location>
</feature>
<evidence type="ECO:0000256" key="1">
    <source>
        <dbReference type="SAM" id="MobiDB-lite"/>
    </source>
</evidence>
<keyword evidence="4" id="KW-1185">Reference proteome</keyword>
<proteinExistence type="predicted"/>
<dbReference type="Proteomes" id="UP000245916">
    <property type="component" value="Unassembled WGS sequence"/>
</dbReference>
<comment type="caution">
    <text evidence="3">The sequence shown here is derived from an EMBL/GenBank/DDBJ whole genome shotgun (WGS) entry which is preliminary data.</text>
</comment>
<protein>
    <submittedName>
        <fullName evidence="3">Uncharacterized protein</fullName>
    </submittedName>
</protein>
<evidence type="ECO:0000313" key="4">
    <source>
        <dbReference type="Proteomes" id="UP000245916"/>
    </source>
</evidence>
<feature type="transmembrane region" description="Helical" evidence="2">
    <location>
        <begin position="12"/>
        <end position="32"/>
    </location>
</feature>
<accession>A0A2U2J293</accession>
<evidence type="ECO:0000256" key="2">
    <source>
        <dbReference type="SAM" id="Phobius"/>
    </source>
</evidence>
<reference evidence="3 4" key="1">
    <citation type="submission" date="2018-05" db="EMBL/GenBank/DDBJ databases">
        <title>Genome of Sphingosinicella humi QZX222.</title>
        <authorList>
            <person name="Qiao Z."/>
            <person name="Wang G."/>
        </authorList>
    </citation>
    <scope>NUCLEOTIDE SEQUENCE [LARGE SCALE GENOMIC DNA]</scope>
    <source>
        <strain evidence="3 4">QZX222</strain>
    </source>
</reference>
<organism evidence="3 4">
    <name type="scientific">Allosphingosinicella humi</name>
    <dbReference type="NCBI Taxonomy" id="2068657"/>
    <lineage>
        <taxon>Bacteria</taxon>
        <taxon>Pseudomonadati</taxon>
        <taxon>Pseudomonadota</taxon>
        <taxon>Alphaproteobacteria</taxon>
        <taxon>Sphingomonadales</taxon>
        <taxon>Sphingomonadaceae</taxon>
        <taxon>Allosphingosinicella</taxon>
    </lineage>
</organism>
<evidence type="ECO:0000313" key="3">
    <source>
        <dbReference type="EMBL" id="PWG02460.1"/>
    </source>
</evidence>
<feature type="transmembrane region" description="Helical" evidence="2">
    <location>
        <begin position="100"/>
        <end position="120"/>
    </location>
</feature>
<feature type="compositionally biased region" description="Low complexity" evidence="1">
    <location>
        <begin position="61"/>
        <end position="89"/>
    </location>
</feature>
<keyword evidence="2" id="KW-0812">Transmembrane</keyword>
<dbReference type="RefSeq" id="WP_109270599.1">
    <property type="nucleotide sequence ID" value="NZ_QFFF01000001.1"/>
</dbReference>
<keyword evidence="2" id="KW-1133">Transmembrane helix</keyword>
<name>A0A2U2J293_9SPHN</name>